<feature type="signal peptide" evidence="3">
    <location>
        <begin position="1"/>
        <end position="21"/>
    </location>
</feature>
<feature type="transmembrane region" description="Helical" evidence="2">
    <location>
        <begin position="29"/>
        <end position="45"/>
    </location>
</feature>
<organism evidence="4 5">
    <name type="scientific">Streptomyces bohaiensis</name>
    <dbReference type="NCBI Taxonomy" id="1431344"/>
    <lineage>
        <taxon>Bacteria</taxon>
        <taxon>Bacillati</taxon>
        <taxon>Actinomycetota</taxon>
        <taxon>Actinomycetes</taxon>
        <taxon>Kitasatosporales</taxon>
        <taxon>Streptomycetaceae</taxon>
        <taxon>Streptomyces</taxon>
    </lineage>
</organism>
<proteinExistence type="predicted"/>
<dbReference type="EMBL" id="JAAVJC010000392">
    <property type="protein sequence ID" value="NJQ17741.1"/>
    <property type="molecule type" value="Genomic_DNA"/>
</dbReference>
<evidence type="ECO:0008006" key="6">
    <source>
        <dbReference type="Google" id="ProtNLM"/>
    </source>
</evidence>
<feature type="transmembrane region" description="Helical" evidence="2">
    <location>
        <begin position="52"/>
        <end position="69"/>
    </location>
</feature>
<feature type="region of interest" description="Disordered" evidence="1">
    <location>
        <begin position="154"/>
        <end position="173"/>
    </location>
</feature>
<evidence type="ECO:0000256" key="2">
    <source>
        <dbReference type="SAM" id="Phobius"/>
    </source>
</evidence>
<keyword evidence="2" id="KW-0812">Transmembrane</keyword>
<keyword evidence="5" id="KW-1185">Reference proteome</keyword>
<feature type="transmembrane region" description="Helical" evidence="2">
    <location>
        <begin position="104"/>
        <end position="126"/>
    </location>
</feature>
<feature type="chain" id="PRO_5045657388" description="MFS transporter" evidence="3">
    <location>
        <begin position="22"/>
        <end position="191"/>
    </location>
</feature>
<evidence type="ECO:0000313" key="4">
    <source>
        <dbReference type="EMBL" id="NJQ17741.1"/>
    </source>
</evidence>
<keyword evidence="2" id="KW-1133">Transmembrane helix</keyword>
<gene>
    <name evidence="4" type="ORF">HCN52_23075</name>
</gene>
<evidence type="ECO:0000256" key="1">
    <source>
        <dbReference type="SAM" id="MobiDB-lite"/>
    </source>
</evidence>
<protein>
    <recommendedName>
        <fullName evidence="6">MFS transporter</fullName>
    </recommendedName>
</protein>
<keyword evidence="3" id="KW-0732">Signal</keyword>
<name>A0ABX1CHA9_9ACTN</name>
<accession>A0ABX1CHA9</accession>
<sequence>MRAAVFAAVCVLLAAVGHAHAGEPAAPALALPALLVLAAVSWAAGGSRRGPIGVTAAAVGSQAALHLLFTLGAPHQGTTAHAVHMHPGAEGSPAVHDAAAGGPLGLSLTMAAAHLLAALVSGWWLAQGERAVFGLLARTGARLTVLRLVPPPPPALPGVRAAAPDSPAPSRSRLLLHSVISRGPPRARAAA</sequence>
<comment type="caution">
    <text evidence="4">The sequence shown here is derived from an EMBL/GenBank/DDBJ whole genome shotgun (WGS) entry which is preliminary data.</text>
</comment>
<dbReference type="Proteomes" id="UP000727056">
    <property type="component" value="Unassembled WGS sequence"/>
</dbReference>
<reference evidence="4 5" key="1">
    <citation type="submission" date="2020-03" db="EMBL/GenBank/DDBJ databases">
        <title>Draft genome of Streptomyces sp. ventii, isolated from the Axial Seamount in the Pacific Ocean, and resequencing of the two type strains Streptomyces lonarensis strain NCL 716 and Streptomyces bohaiensis strain 11A07.</title>
        <authorList>
            <person name="Loughran R.M."/>
            <person name="Pfannmuller K.M."/>
            <person name="Wasson B.J."/>
            <person name="Deadmond M.C."/>
            <person name="Paddock B.E."/>
            <person name="Koyack M.J."/>
            <person name="Gallegos D.A."/>
            <person name="Mitchell E.A."/>
            <person name="Ushijima B."/>
            <person name="Saw J.H."/>
            <person name="Mcphail K.L."/>
            <person name="Videau P."/>
        </authorList>
    </citation>
    <scope>NUCLEOTIDE SEQUENCE [LARGE SCALE GENOMIC DNA]</scope>
    <source>
        <strain evidence="4 5">11A07</strain>
    </source>
</reference>
<feature type="compositionally biased region" description="Low complexity" evidence="1">
    <location>
        <begin position="157"/>
        <end position="173"/>
    </location>
</feature>
<evidence type="ECO:0000313" key="5">
    <source>
        <dbReference type="Proteomes" id="UP000727056"/>
    </source>
</evidence>
<evidence type="ECO:0000256" key="3">
    <source>
        <dbReference type="SAM" id="SignalP"/>
    </source>
</evidence>
<keyword evidence="2" id="KW-0472">Membrane</keyword>